<dbReference type="InterPro" id="IPR029058">
    <property type="entry name" value="AB_hydrolase_fold"/>
</dbReference>
<dbReference type="RefSeq" id="WP_221308212.1">
    <property type="nucleotide sequence ID" value="NZ_JACHDS010000001.1"/>
</dbReference>
<dbReference type="GO" id="GO:0004806">
    <property type="term" value="F:triacylglycerol lipase activity"/>
    <property type="evidence" value="ECO:0007669"/>
    <property type="project" value="TreeGrafter"/>
</dbReference>
<name>A0A7W9YLF7_9ACTN</name>
<organism evidence="2 3">
    <name type="scientific">Nocardiopsis mwathae</name>
    <dbReference type="NCBI Taxonomy" id="1472723"/>
    <lineage>
        <taxon>Bacteria</taxon>
        <taxon>Bacillati</taxon>
        <taxon>Actinomycetota</taxon>
        <taxon>Actinomycetes</taxon>
        <taxon>Streptosporangiales</taxon>
        <taxon>Nocardiopsidaceae</taxon>
        <taxon>Nocardiopsis</taxon>
    </lineage>
</organism>
<proteinExistence type="predicted"/>
<evidence type="ECO:0000313" key="3">
    <source>
        <dbReference type="Proteomes" id="UP000546642"/>
    </source>
</evidence>
<evidence type="ECO:0000259" key="1">
    <source>
        <dbReference type="Pfam" id="PF00561"/>
    </source>
</evidence>
<dbReference type="InterPro" id="IPR050471">
    <property type="entry name" value="AB_hydrolase"/>
</dbReference>
<dbReference type="GO" id="GO:0046503">
    <property type="term" value="P:glycerolipid catabolic process"/>
    <property type="evidence" value="ECO:0007669"/>
    <property type="project" value="TreeGrafter"/>
</dbReference>
<dbReference type="AlphaFoldDB" id="A0A7W9YLF7"/>
<dbReference type="Pfam" id="PF00561">
    <property type="entry name" value="Abhydrolase_1"/>
    <property type="match status" value="1"/>
</dbReference>
<comment type="caution">
    <text evidence="2">The sequence shown here is derived from an EMBL/GenBank/DDBJ whole genome shotgun (WGS) entry which is preliminary data.</text>
</comment>
<dbReference type="PANTHER" id="PTHR43433:SF5">
    <property type="entry name" value="AB HYDROLASE-1 DOMAIN-CONTAINING PROTEIN"/>
    <property type="match status" value="1"/>
</dbReference>
<sequence>MGALQGTIEADGARLYYETRGEGPPVLIIQGGMGEAGATEQLADELARDNQVISYDRRGLSRSTDGGAVPITMARHADDAALVLSAATTQPARVIGASIGALIGLHLAVRHTDRVSMLVAHEPPMASLVLDHEREAELDKVAAAATVDVRAAIGHMASLTGGGQDSVQEGARSGPLVGDIDENLRWFFAQDFPAVRRSALSADEIVAAANTTTVIATGGVESRGGWEYRCAQKLARRLDHDLVEMPGGHNSLVSHPWALAVELKRLFMETGPDER</sequence>
<dbReference type="Proteomes" id="UP000546642">
    <property type="component" value="Unassembled WGS sequence"/>
</dbReference>
<dbReference type="Gene3D" id="3.40.50.1820">
    <property type="entry name" value="alpha/beta hydrolase"/>
    <property type="match status" value="1"/>
</dbReference>
<accession>A0A7W9YLF7</accession>
<reference evidence="2 3" key="1">
    <citation type="submission" date="2020-08" db="EMBL/GenBank/DDBJ databases">
        <title>Sequencing the genomes of 1000 actinobacteria strains.</title>
        <authorList>
            <person name="Klenk H.-P."/>
        </authorList>
    </citation>
    <scope>NUCLEOTIDE SEQUENCE [LARGE SCALE GENOMIC DNA]</scope>
    <source>
        <strain evidence="2 3">DSM 46659</strain>
    </source>
</reference>
<dbReference type="SUPFAM" id="SSF53474">
    <property type="entry name" value="alpha/beta-Hydrolases"/>
    <property type="match status" value="1"/>
</dbReference>
<gene>
    <name evidence="2" type="ORF">HNR23_004387</name>
</gene>
<dbReference type="PANTHER" id="PTHR43433">
    <property type="entry name" value="HYDROLASE, ALPHA/BETA FOLD FAMILY PROTEIN"/>
    <property type="match status" value="1"/>
</dbReference>
<dbReference type="EMBL" id="JACHDS010000001">
    <property type="protein sequence ID" value="MBB6174327.1"/>
    <property type="molecule type" value="Genomic_DNA"/>
</dbReference>
<protein>
    <submittedName>
        <fullName evidence="2">Pimeloyl-ACP methyl ester carboxylesterase</fullName>
    </submittedName>
</protein>
<evidence type="ECO:0000313" key="2">
    <source>
        <dbReference type="EMBL" id="MBB6174327.1"/>
    </source>
</evidence>
<dbReference type="InterPro" id="IPR000073">
    <property type="entry name" value="AB_hydrolase_1"/>
</dbReference>
<feature type="domain" description="AB hydrolase-1" evidence="1">
    <location>
        <begin position="24"/>
        <end position="134"/>
    </location>
</feature>
<keyword evidence="3" id="KW-1185">Reference proteome</keyword>